<accession>A0A6L9G0Z9</accession>
<name>A0A6L9G0Z9_9MICC</name>
<sequence length="138" mass="15013">MGVWDVSVFGNDDAADFGYEFDDGATVAEIASVIEEALDAVLSSTVEIEESAGAIGLVAAALVVAWEEPEMLEDDEDYAPQPWPRSADPLPEHLVAKAATVLDRMKKEEGNELAQLWSESGQSADFVAQIERWRSRLS</sequence>
<protein>
    <submittedName>
        <fullName evidence="1">DUF4259 domain-containing protein</fullName>
    </submittedName>
</protein>
<dbReference type="InterPro" id="IPR025355">
    <property type="entry name" value="DUF4259"/>
</dbReference>
<reference evidence="1 2" key="1">
    <citation type="submission" date="2020-01" db="EMBL/GenBank/DDBJ databases">
        <title>Glutamicibacter soli M275.</title>
        <authorList>
            <person name="Meng X."/>
        </authorList>
    </citation>
    <scope>NUCLEOTIDE SEQUENCE [LARGE SCALE GENOMIC DNA]</scope>
    <source>
        <strain evidence="1 2">M275</strain>
    </source>
</reference>
<dbReference type="Pfam" id="PF14078">
    <property type="entry name" value="DUF4259"/>
    <property type="match status" value="1"/>
</dbReference>
<dbReference type="AlphaFoldDB" id="A0A6L9G0Z9"/>
<gene>
    <name evidence="1" type="ORF">GT020_05480</name>
</gene>
<proteinExistence type="predicted"/>
<evidence type="ECO:0000313" key="1">
    <source>
        <dbReference type="EMBL" id="NAZ15522.1"/>
    </source>
</evidence>
<comment type="caution">
    <text evidence="1">The sequence shown here is derived from an EMBL/GenBank/DDBJ whole genome shotgun (WGS) entry which is preliminary data.</text>
</comment>
<dbReference type="Proteomes" id="UP000477543">
    <property type="component" value="Unassembled WGS sequence"/>
</dbReference>
<organism evidence="1 2">
    <name type="scientific">Glutamicibacter soli</name>
    <dbReference type="NCBI Taxonomy" id="453836"/>
    <lineage>
        <taxon>Bacteria</taxon>
        <taxon>Bacillati</taxon>
        <taxon>Actinomycetota</taxon>
        <taxon>Actinomycetes</taxon>
        <taxon>Micrococcales</taxon>
        <taxon>Micrococcaceae</taxon>
        <taxon>Glutamicibacter</taxon>
    </lineage>
</organism>
<dbReference type="EMBL" id="WYDN01000003">
    <property type="protein sequence ID" value="NAZ15522.1"/>
    <property type="molecule type" value="Genomic_DNA"/>
</dbReference>
<dbReference type="RefSeq" id="WP_161447933.1">
    <property type="nucleotide sequence ID" value="NZ_WYDN01000003.1"/>
</dbReference>
<evidence type="ECO:0000313" key="2">
    <source>
        <dbReference type="Proteomes" id="UP000477543"/>
    </source>
</evidence>